<gene>
    <name evidence="2" type="ORF">RM528_18280</name>
</gene>
<evidence type="ECO:0008006" key="4">
    <source>
        <dbReference type="Google" id="ProtNLM"/>
    </source>
</evidence>
<proteinExistence type="predicted"/>
<sequence>MADAGQVSRGGAVRVGLLLGGGTSVVATVAIGQVWAACDVGVDSAANSFTLLFLAPLFWFATAIPLAVLYGVVAGRHRRAALAAALLLAVCCAWFLVTWLGVLDSYPDPVCPGNVPPWWPEFIPAS</sequence>
<dbReference type="EMBL" id="JAVRFB010000013">
    <property type="protein sequence ID" value="MDT0403797.1"/>
    <property type="molecule type" value="Genomic_DNA"/>
</dbReference>
<accession>A0ABU2QH51</accession>
<name>A0ABU2QH51_9ACTN</name>
<evidence type="ECO:0000313" key="2">
    <source>
        <dbReference type="EMBL" id="MDT0403797.1"/>
    </source>
</evidence>
<protein>
    <recommendedName>
        <fullName evidence="4">Integral membrane protein</fullName>
    </recommendedName>
</protein>
<feature type="transmembrane region" description="Helical" evidence="1">
    <location>
        <begin position="12"/>
        <end position="37"/>
    </location>
</feature>
<keyword evidence="1" id="KW-0472">Membrane</keyword>
<feature type="transmembrane region" description="Helical" evidence="1">
    <location>
        <begin position="80"/>
        <end position="102"/>
    </location>
</feature>
<reference evidence="3" key="1">
    <citation type="submission" date="2023-07" db="EMBL/GenBank/DDBJ databases">
        <title>30 novel species of actinomycetes from the DSMZ collection.</title>
        <authorList>
            <person name="Nouioui I."/>
        </authorList>
    </citation>
    <scope>NUCLEOTIDE SEQUENCE [LARGE SCALE GENOMIC DNA]</scope>
    <source>
        <strain evidence="3">DSM 41635</strain>
    </source>
</reference>
<organism evidence="2 3">
    <name type="scientific">Streptomyces edwardsiae</name>
    <dbReference type="NCBI Taxonomy" id="3075527"/>
    <lineage>
        <taxon>Bacteria</taxon>
        <taxon>Bacillati</taxon>
        <taxon>Actinomycetota</taxon>
        <taxon>Actinomycetes</taxon>
        <taxon>Kitasatosporales</taxon>
        <taxon>Streptomycetaceae</taxon>
        <taxon>Streptomyces</taxon>
    </lineage>
</organism>
<keyword evidence="1" id="KW-1133">Transmembrane helix</keyword>
<comment type="caution">
    <text evidence="2">The sequence shown here is derived from an EMBL/GenBank/DDBJ whole genome shotgun (WGS) entry which is preliminary data.</text>
</comment>
<feature type="transmembrane region" description="Helical" evidence="1">
    <location>
        <begin position="49"/>
        <end position="73"/>
    </location>
</feature>
<dbReference type="RefSeq" id="WP_030217344.1">
    <property type="nucleotide sequence ID" value="NZ_JAVRFB010000013.1"/>
</dbReference>
<dbReference type="Proteomes" id="UP001180503">
    <property type="component" value="Unassembled WGS sequence"/>
</dbReference>
<evidence type="ECO:0000313" key="3">
    <source>
        <dbReference type="Proteomes" id="UP001180503"/>
    </source>
</evidence>
<evidence type="ECO:0000256" key="1">
    <source>
        <dbReference type="SAM" id="Phobius"/>
    </source>
</evidence>
<keyword evidence="1" id="KW-0812">Transmembrane</keyword>